<evidence type="ECO:0000313" key="15">
    <source>
        <dbReference type="Proteomes" id="UP000541347"/>
    </source>
</evidence>
<keyword evidence="4" id="KW-0597">Phosphoprotein</keyword>
<dbReference type="Proteomes" id="UP000541347">
    <property type="component" value="Unassembled WGS sequence"/>
</dbReference>
<dbReference type="SMART" id="SM01079">
    <property type="entry name" value="CHASE"/>
    <property type="match status" value="1"/>
</dbReference>
<comment type="catalytic activity">
    <reaction evidence="1">
        <text>ATP + protein L-histidine = ADP + protein N-phospho-L-histidine.</text>
        <dbReference type="EC" id="2.7.13.3"/>
    </reaction>
</comment>
<dbReference type="EMBL" id="JAABLP010000005">
    <property type="protein sequence ID" value="NBN65671.1"/>
    <property type="molecule type" value="Genomic_DNA"/>
</dbReference>
<dbReference type="RefSeq" id="WP_161677661.1">
    <property type="nucleotide sequence ID" value="NZ_JAABLP010000005.1"/>
</dbReference>
<evidence type="ECO:0000256" key="1">
    <source>
        <dbReference type="ARBA" id="ARBA00000085"/>
    </source>
</evidence>
<dbReference type="InterPro" id="IPR006189">
    <property type="entry name" value="CHASE_dom"/>
</dbReference>
<evidence type="ECO:0000256" key="11">
    <source>
        <dbReference type="ARBA" id="ARBA00023136"/>
    </source>
</evidence>
<organism evidence="14 15">
    <name type="scientific">Pannonibacter tanglangensis</name>
    <dbReference type="NCBI Taxonomy" id="2750084"/>
    <lineage>
        <taxon>Bacteria</taxon>
        <taxon>Pseudomonadati</taxon>
        <taxon>Pseudomonadota</taxon>
        <taxon>Alphaproteobacteria</taxon>
        <taxon>Hyphomicrobiales</taxon>
        <taxon>Stappiaceae</taxon>
        <taxon>Pannonibacter</taxon>
    </lineage>
</organism>
<dbReference type="PANTHER" id="PTHR41523:SF8">
    <property type="entry name" value="ETHYLENE RESPONSE SENSOR PROTEIN"/>
    <property type="match status" value="1"/>
</dbReference>
<evidence type="ECO:0000256" key="12">
    <source>
        <dbReference type="SAM" id="Phobius"/>
    </source>
</evidence>
<keyword evidence="15" id="KW-1185">Reference proteome</keyword>
<dbReference type="PANTHER" id="PTHR41523">
    <property type="entry name" value="TWO-COMPONENT SYSTEM SENSOR PROTEIN"/>
    <property type="match status" value="1"/>
</dbReference>
<dbReference type="Pfam" id="PF07536">
    <property type="entry name" value="HWE_HK"/>
    <property type="match status" value="1"/>
</dbReference>
<dbReference type="PROSITE" id="PS50839">
    <property type="entry name" value="CHASE"/>
    <property type="match status" value="1"/>
</dbReference>
<gene>
    <name evidence="14" type="ORF">GWI71_18400</name>
</gene>
<dbReference type="InterPro" id="IPR011102">
    <property type="entry name" value="Sig_transdc_His_kinase_HWE"/>
</dbReference>
<sequence length="529" mass="58317">MKRYLPAAAFVATSLIGLVLTLVLFQTERIADQRRFDVLAHEAVDRIRARVEQRKALLTATLSYFEANGGPLNRPEFQIFVQGLDLTDEGRGMQGIGFARLLRTGEEAAASAELLRNYGRAQQVWPDTAEDWRAPIVLLEPQDERNARALGFDMYSEDKRRQAMRRALDTGTLQASAPVELVQENGVDPQTGFLLYVPYRDAQGQTLGFVYAPFRVGNLHRMALDHPTGLGVLVDSWDVTGGQPVPLYRSDGYDQVAGRLQTPVTRQIDVGGRTWAISVVEAVPATRTLAHWRSFILGTVSLLFAAALAVSIRNQMRAVEARREVQRVSQQAIADKDLLLQEMKHRIKNSIARILAMARQTAAHSDTLDAFSASFSARLQAMANAQDLLTRSRWQKAALADLLTQELEQVFGAGLEGAQIDGPAVVLGEKATHALGLVVHELATNALKYARIGEGRARLEVRWRIEAARPADVLCLLWSEDGPDPLPAGGRSGFGTRLIDATVRGELNGTIERRFGERGLTVEVRFPLA</sequence>
<evidence type="ECO:0000256" key="3">
    <source>
        <dbReference type="ARBA" id="ARBA00012438"/>
    </source>
</evidence>
<evidence type="ECO:0000256" key="5">
    <source>
        <dbReference type="ARBA" id="ARBA00022679"/>
    </source>
</evidence>
<dbReference type="SMART" id="SM00911">
    <property type="entry name" value="HWE_HK"/>
    <property type="match status" value="1"/>
</dbReference>
<comment type="subcellular location">
    <subcellularLocation>
        <location evidence="2">Membrane</location>
    </subcellularLocation>
</comment>
<dbReference type="Gene3D" id="3.30.565.10">
    <property type="entry name" value="Histidine kinase-like ATPase, C-terminal domain"/>
    <property type="match status" value="1"/>
</dbReference>
<dbReference type="InterPro" id="IPR042240">
    <property type="entry name" value="CHASE_sf"/>
</dbReference>
<keyword evidence="6 12" id="KW-0812">Transmembrane</keyword>
<evidence type="ECO:0000256" key="6">
    <source>
        <dbReference type="ARBA" id="ARBA00022692"/>
    </source>
</evidence>
<dbReference type="InterPro" id="IPR036890">
    <property type="entry name" value="HATPase_C_sf"/>
</dbReference>
<protein>
    <recommendedName>
        <fullName evidence="3">histidine kinase</fullName>
        <ecNumber evidence="3">2.7.13.3</ecNumber>
    </recommendedName>
</protein>
<dbReference type="GO" id="GO:0016301">
    <property type="term" value="F:kinase activity"/>
    <property type="evidence" value="ECO:0007669"/>
    <property type="project" value="UniProtKB-KW"/>
</dbReference>
<keyword evidence="11 12" id="KW-0472">Membrane</keyword>
<name>A0ABW9ZN06_9HYPH</name>
<feature type="transmembrane region" description="Helical" evidence="12">
    <location>
        <begin position="292"/>
        <end position="312"/>
    </location>
</feature>
<evidence type="ECO:0000256" key="2">
    <source>
        <dbReference type="ARBA" id="ARBA00004370"/>
    </source>
</evidence>
<evidence type="ECO:0000256" key="8">
    <source>
        <dbReference type="ARBA" id="ARBA00022777"/>
    </source>
</evidence>
<evidence type="ECO:0000256" key="7">
    <source>
        <dbReference type="ARBA" id="ARBA00022741"/>
    </source>
</evidence>
<proteinExistence type="predicted"/>
<keyword evidence="9" id="KW-0067">ATP-binding</keyword>
<evidence type="ECO:0000256" key="4">
    <source>
        <dbReference type="ARBA" id="ARBA00022553"/>
    </source>
</evidence>
<evidence type="ECO:0000256" key="10">
    <source>
        <dbReference type="ARBA" id="ARBA00022989"/>
    </source>
</evidence>
<reference evidence="14 15" key="1">
    <citation type="submission" date="2020-01" db="EMBL/GenBank/DDBJ databases">
        <authorList>
            <person name="Peng S.Y."/>
            <person name="Li J."/>
            <person name="Wang M."/>
            <person name="Wang L."/>
            <person name="Wang C.Q."/>
            <person name="Wang J.R."/>
        </authorList>
    </citation>
    <scope>NUCLEOTIDE SEQUENCE [LARGE SCALE GENOMIC DNA]</scope>
    <source>
        <strain evidence="14 15">XCT-34</strain>
    </source>
</reference>
<keyword evidence="5" id="KW-0808">Transferase</keyword>
<dbReference type="EC" id="2.7.13.3" evidence="3"/>
<keyword evidence="7" id="KW-0547">Nucleotide-binding</keyword>
<accession>A0ABW9ZN06</accession>
<feature type="domain" description="CHASE" evidence="13">
    <location>
        <begin position="126"/>
        <end position="219"/>
    </location>
</feature>
<evidence type="ECO:0000256" key="9">
    <source>
        <dbReference type="ARBA" id="ARBA00022840"/>
    </source>
</evidence>
<keyword evidence="10 12" id="KW-1133">Transmembrane helix</keyword>
<evidence type="ECO:0000313" key="14">
    <source>
        <dbReference type="EMBL" id="NBN65671.1"/>
    </source>
</evidence>
<dbReference type="Gene3D" id="3.30.450.350">
    <property type="entry name" value="CHASE domain"/>
    <property type="match status" value="1"/>
</dbReference>
<dbReference type="SUPFAM" id="SSF55874">
    <property type="entry name" value="ATPase domain of HSP90 chaperone/DNA topoisomerase II/histidine kinase"/>
    <property type="match status" value="1"/>
</dbReference>
<dbReference type="Pfam" id="PF03924">
    <property type="entry name" value="CHASE"/>
    <property type="match status" value="1"/>
</dbReference>
<evidence type="ECO:0000259" key="13">
    <source>
        <dbReference type="PROSITE" id="PS50839"/>
    </source>
</evidence>
<keyword evidence="8 14" id="KW-0418">Kinase</keyword>
<comment type="caution">
    <text evidence="14">The sequence shown here is derived from an EMBL/GenBank/DDBJ whole genome shotgun (WGS) entry which is preliminary data.</text>
</comment>